<dbReference type="EMBL" id="BTFW01000001">
    <property type="protein sequence ID" value="GMM61114.1"/>
    <property type="molecule type" value="Genomic_DNA"/>
</dbReference>
<feature type="domain" description="M23ase beta-sheet core" evidence="2">
    <location>
        <begin position="105"/>
        <end position="199"/>
    </location>
</feature>
<protein>
    <recommendedName>
        <fullName evidence="2">M23ase beta-sheet core domain-containing protein</fullName>
    </recommendedName>
</protein>
<dbReference type="InterPro" id="IPR016047">
    <property type="entry name" value="M23ase_b-sheet_dom"/>
</dbReference>
<dbReference type="InterPro" id="IPR050570">
    <property type="entry name" value="Cell_wall_metabolism_enzyme"/>
</dbReference>
<dbReference type="PANTHER" id="PTHR21666:SF289">
    <property type="entry name" value="L-ALA--D-GLU ENDOPEPTIDASE"/>
    <property type="match status" value="1"/>
</dbReference>
<keyword evidence="1" id="KW-0732">Signal</keyword>
<dbReference type="SUPFAM" id="SSF51261">
    <property type="entry name" value="Duplicated hybrid motif"/>
    <property type="match status" value="1"/>
</dbReference>
<dbReference type="Gene3D" id="2.70.70.10">
    <property type="entry name" value="Glucose Permease (Domain IIA)"/>
    <property type="match status" value="1"/>
</dbReference>
<reference evidence="3 4" key="1">
    <citation type="submission" date="2023-06" db="EMBL/GenBank/DDBJ databases">
        <title>Draft genome sequence of Novosphingobium sp. strain IK01.</title>
        <authorList>
            <person name="Hatamoto M."/>
            <person name="Ikarashi T."/>
            <person name="Yamaguchi T."/>
        </authorList>
    </citation>
    <scope>NUCLEOTIDE SEQUENCE [LARGE SCALE GENOMIC DNA]</scope>
    <source>
        <strain evidence="3 4">IK01</strain>
    </source>
</reference>
<comment type="caution">
    <text evidence="3">The sequence shown here is derived from an EMBL/GenBank/DDBJ whole genome shotgun (WGS) entry which is preliminary data.</text>
</comment>
<name>A0ABQ6P978_9SPHN</name>
<evidence type="ECO:0000313" key="4">
    <source>
        <dbReference type="Proteomes" id="UP001187221"/>
    </source>
</evidence>
<dbReference type="Proteomes" id="UP001187221">
    <property type="component" value="Unassembled WGS sequence"/>
</dbReference>
<dbReference type="InterPro" id="IPR011055">
    <property type="entry name" value="Dup_hybrid_motif"/>
</dbReference>
<accession>A0ABQ6P978</accession>
<dbReference type="CDD" id="cd12797">
    <property type="entry name" value="M23_peptidase"/>
    <property type="match status" value="1"/>
</dbReference>
<evidence type="ECO:0000313" key="3">
    <source>
        <dbReference type="EMBL" id="GMM61114.1"/>
    </source>
</evidence>
<evidence type="ECO:0000259" key="2">
    <source>
        <dbReference type="Pfam" id="PF01551"/>
    </source>
</evidence>
<sequence>MGVAGLGLSAPAFANSAAAADITTPLRATDGAKAGGVAPGGDEEFSKLFASWEALDGGSAGTSSQAPLVRSATVSIPTLVPVLSSRAMSSGFGLRTHPIYGGLRAHKGVDLPAPTGTPIRATADGVVGKAERFGGYGLFVELEHGGNLETRYGHMSRIAVAEGQHVHKGDVIGYVGSTGHSTGPHLHYEVRVAGQAVNPLAYMQRDDSLRRLASAADVNKIRGFNTPDAESDSEE</sequence>
<evidence type="ECO:0000256" key="1">
    <source>
        <dbReference type="ARBA" id="ARBA00022729"/>
    </source>
</evidence>
<dbReference type="Pfam" id="PF01551">
    <property type="entry name" value="Peptidase_M23"/>
    <property type="match status" value="1"/>
</dbReference>
<proteinExistence type="predicted"/>
<gene>
    <name evidence="3" type="ORF">NUTIK01_18910</name>
</gene>
<keyword evidence="4" id="KW-1185">Reference proteome</keyword>
<dbReference type="PANTHER" id="PTHR21666">
    <property type="entry name" value="PEPTIDASE-RELATED"/>
    <property type="match status" value="1"/>
</dbReference>
<organism evidence="3 4">
    <name type="scientific">Novosphingobium pituita</name>
    <dbReference type="NCBI Taxonomy" id="3056842"/>
    <lineage>
        <taxon>Bacteria</taxon>
        <taxon>Pseudomonadati</taxon>
        <taxon>Pseudomonadota</taxon>
        <taxon>Alphaproteobacteria</taxon>
        <taxon>Sphingomonadales</taxon>
        <taxon>Sphingomonadaceae</taxon>
        <taxon>Novosphingobium</taxon>
    </lineage>
</organism>